<organism evidence="1 2">
    <name type="scientific">Dulcicalothrix desertica PCC 7102</name>
    <dbReference type="NCBI Taxonomy" id="232991"/>
    <lineage>
        <taxon>Bacteria</taxon>
        <taxon>Bacillati</taxon>
        <taxon>Cyanobacteriota</taxon>
        <taxon>Cyanophyceae</taxon>
        <taxon>Nostocales</taxon>
        <taxon>Calotrichaceae</taxon>
        <taxon>Dulcicalothrix</taxon>
    </lineage>
</organism>
<comment type="caution">
    <text evidence="1">The sequence shown here is derived from an EMBL/GenBank/DDBJ whole genome shotgun (WGS) entry which is preliminary data.</text>
</comment>
<evidence type="ECO:0000313" key="2">
    <source>
        <dbReference type="Proteomes" id="UP000271624"/>
    </source>
</evidence>
<name>A0A3S1B1Q8_9CYAN</name>
<evidence type="ECO:0000313" key="1">
    <source>
        <dbReference type="EMBL" id="RUT03155.1"/>
    </source>
</evidence>
<dbReference type="EMBL" id="RSCL01000014">
    <property type="protein sequence ID" value="RUT03155.1"/>
    <property type="molecule type" value="Genomic_DNA"/>
</dbReference>
<sequence>MMTHIKGFSITSLDELVLSSVQFDELMSDAFDIVNPIGAVYTSTVSLLRFSFWLAKQKATLSKKDFNELLSKLKWNGEEKPFLKVDKAFSGFFPEDLAQVEPRTIFKLAENFKKYQSVFTQLVTLPLITQDIVRNLIQNCRKPRAKREKKEPTIWMTAPDNGRFFQPPPMYDDATGVMLEQIMKSEGRSAQSVIAEGIALVKQKLDALKAQEECPLPVNNDSEVVNLVTSEEVIDTSNSTTSFVPIDETLDSDLWRDDIEDYDLLTLADLELQNEMTPVERLIETFQSAQSWEEISEMLHNYEQYKDEAWEALTPLERRQVIEIMPKAIRRLRDAKRFGKIADFRELREGVYEVLLNGCMFWEIVYKSWLDNFLAYVG</sequence>
<reference evidence="1" key="1">
    <citation type="submission" date="2018-12" db="EMBL/GenBank/DDBJ databases">
        <authorList>
            <person name="Will S."/>
            <person name="Neumann-Schaal M."/>
            <person name="Henke P."/>
        </authorList>
    </citation>
    <scope>NUCLEOTIDE SEQUENCE</scope>
    <source>
        <strain evidence="1">PCC 7102</strain>
    </source>
</reference>
<proteinExistence type="predicted"/>
<keyword evidence="2" id="KW-1185">Reference proteome</keyword>
<accession>A0A3S1B1Q8</accession>
<dbReference type="Proteomes" id="UP000271624">
    <property type="component" value="Unassembled WGS sequence"/>
</dbReference>
<dbReference type="AlphaFoldDB" id="A0A3S1B1Q8"/>
<reference evidence="1" key="2">
    <citation type="journal article" date="2019" name="Genome Biol. Evol.">
        <title>Day and night: Metabolic profiles and evolutionary relationships of six axenic non-marine cyanobacteria.</title>
        <authorList>
            <person name="Will S.E."/>
            <person name="Henke P."/>
            <person name="Boedeker C."/>
            <person name="Huang S."/>
            <person name="Brinkmann H."/>
            <person name="Rohde M."/>
            <person name="Jarek M."/>
            <person name="Friedl T."/>
            <person name="Seufert S."/>
            <person name="Schumacher M."/>
            <person name="Overmann J."/>
            <person name="Neumann-Schaal M."/>
            <person name="Petersen J."/>
        </authorList>
    </citation>
    <scope>NUCLEOTIDE SEQUENCE [LARGE SCALE GENOMIC DNA]</scope>
    <source>
        <strain evidence="1">PCC 7102</strain>
    </source>
</reference>
<dbReference type="OrthoDB" id="508029at2"/>
<dbReference type="RefSeq" id="WP_127083741.1">
    <property type="nucleotide sequence ID" value="NZ_RSCL01000014.1"/>
</dbReference>
<gene>
    <name evidence="1" type="ORF">DSM106972_054630</name>
</gene>
<protein>
    <submittedName>
        <fullName evidence="1">Uncharacterized protein</fullName>
    </submittedName>
</protein>